<feature type="transmembrane region" description="Helical" evidence="7">
    <location>
        <begin position="252"/>
        <end position="277"/>
    </location>
</feature>
<dbReference type="PROSITE" id="PS50928">
    <property type="entry name" value="ABC_TM1"/>
    <property type="match status" value="1"/>
</dbReference>
<keyword evidence="4 7" id="KW-0812">Transmembrane</keyword>
<dbReference type="AlphaFoldDB" id="A0A537J5B3"/>
<accession>A0A537J5B3</accession>
<dbReference type="InterPro" id="IPR000515">
    <property type="entry name" value="MetI-like"/>
</dbReference>
<dbReference type="EMBL" id="VBAN01000390">
    <property type="protein sequence ID" value="TMI78730.1"/>
    <property type="molecule type" value="Genomic_DNA"/>
</dbReference>
<feature type="transmembrane region" description="Helical" evidence="7">
    <location>
        <begin position="149"/>
        <end position="168"/>
    </location>
</feature>
<evidence type="ECO:0000256" key="6">
    <source>
        <dbReference type="ARBA" id="ARBA00023136"/>
    </source>
</evidence>
<dbReference type="Pfam" id="PF00528">
    <property type="entry name" value="BPD_transp_1"/>
    <property type="match status" value="1"/>
</dbReference>
<evidence type="ECO:0000256" key="4">
    <source>
        <dbReference type="ARBA" id="ARBA00022692"/>
    </source>
</evidence>
<dbReference type="InterPro" id="IPR025966">
    <property type="entry name" value="OppC_N"/>
</dbReference>
<evidence type="ECO:0000256" key="5">
    <source>
        <dbReference type="ARBA" id="ARBA00022989"/>
    </source>
</evidence>
<evidence type="ECO:0000313" key="9">
    <source>
        <dbReference type="EMBL" id="TMI78730.1"/>
    </source>
</evidence>
<gene>
    <name evidence="9" type="ORF">E6H03_11575</name>
</gene>
<evidence type="ECO:0000256" key="3">
    <source>
        <dbReference type="ARBA" id="ARBA00022475"/>
    </source>
</evidence>
<dbReference type="InterPro" id="IPR050366">
    <property type="entry name" value="BP-dependent_transpt_permease"/>
</dbReference>
<feature type="transmembrane region" description="Helical" evidence="7">
    <location>
        <begin position="88"/>
        <end position="113"/>
    </location>
</feature>
<dbReference type="PANTHER" id="PTHR43386:SF25">
    <property type="entry name" value="PEPTIDE ABC TRANSPORTER PERMEASE PROTEIN"/>
    <property type="match status" value="1"/>
</dbReference>
<reference evidence="9 10" key="1">
    <citation type="journal article" date="2019" name="Nat. Microbiol.">
        <title>Mediterranean grassland soil C-N compound turnover is dependent on rainfall and depth, and is mediated by genomically divergent microorganisms.</title>
        <authorList>
            <person name="Diamond S."/>
            <person name="Andeer P.F."/>
            <person name="Li Z."/>
            <person name="Crits-Christoph A."/>
            <person name="Burstein D."/>
            <person name="Anantharaman K."/>
            <person name="Lane K.R."/>
            <person name="Thomas B.C."/>
            <person name="Pan C."/>
            <person name="Northen T.R."/>
            <person name="Banfield J.F."/>
        </authorList>
    </citation>
    <scope>NUCLEOTIDE SEQUENCE [LARGE SCALE GENOMIC DNA]</scope>
    <source>
        <strain evidence="9">NP_6</strain>
    </source>
</reference>
<feature type="transmembrane region" description="Helical" evidence="7">
    <location>
        <begin position="125"/>
        <end position="143"/>
    </location>
</feature>
<comment type="subcellular location">
    <subcellularLocation>
        <location evidence="1 7">Cell membrane</location>
        <topology evidence="1 7">Multi-pass membrane protein</topology>
    </subcellularLocation>
</comment>
<dbReference type="Proteomes" id="UP000318093">
    <property type="component" value="Unassembled WGS sequence"/>
</dbReference>
<evidence type="ECO:0000313" key="10">
    <source>
        <dbReference type="Proteomes" id="UP000318093"/>
    </source>
</evidence>
<dbReference type="SUPFAM" id="SSF161098">
    <property type="entry name" value="MetI-like"/>
    <property type="match status" value="1"/>
</dbReference>
<dbReference type="Gene3D" id="1.10.3720.10">
    <property type="entry name" value="MetI-like"/>
    <property type="match status" value="1"/>
</dbReference>
<name>A0A537J5B3_9BACT</name>
<dbReference type="Pfam" id="PF12911">
    <property type="entry name" value="OppC_N"/>
    <property type="match status" value="1"/>
</dbReference>
<dbReference type="CDD" id="cd06261">
    <property type="entry name" value="TM_PBP2"/>
    <property type="match status" value="1"/>
</dbReference>
<feature type="transmembrane region" description="Helical" evidence="7">
    <location>
        <begin position="25"/>
        <end position="44"/>
    </location>
</feature>
<dbReference type="PANTHER" id="PTHR43386">
    <property type="entry name" value="OLIGOPEPTIDE TRANSPORT SYSTEM PERMEASE PROTEIN APPC"/>
    <property type="match status" value="1"/>
</dbReference>
<evidence type="ECO:0000256" key="1">
    <source>
        <dbReference type="ARBA" id="ARBA00004651"/>
    </source>
</evidence>
<comment type="similarity">
    <text evidence="7">Belongs to the binding-protein-dependent transport system permease family.</text>
</comment>
<evidence type="ECO:0000256" key="7">
    <source>
        <dbReference type="RuleBase" id="RU363032"/>
    </source>
</evidence>
<protein>
    <submittedName>
        <fullName evidence="9">ABC transporter permease</fullName>
    </submittedName>
</protein>
<comment type="caution">
    <text evidence="9">The sequence shown here is derived from an EMBL/GenBank/DDBJ whole genome shotgun (WGS) entry which is preliminary data.</text>
</comment>
<feature type="domain" description="ABC transmembrane type-1" evidence="8">
    <location>
        <begin position="86"/>
        <end position="274"/>
    </location>
</feature>
<evidence type="ECO:0000259" key="8">
    <source>
        <dbReference type="PROSITE" id="PS50928"/>
    </source>
</evidence>
<sequence length="323" mass="33829">MSANLAGGGIRAVAFAAFAWRRHRVLVIGAVLVVAVVASATFAGRLAPYSPYDVNIADKLRPPNAAHWFGTDEYGRDVLSRTIHAARISIKVATVAVSVGLVGGTVIGSVAAYFGGALDVALMRLMELLFSFPAILLAIVLMAVLGTNILNAMAAIGIIFIPGFSRLARAATQGVMRQQYVEAAYAIGMSDLRILGRAVLPHIATLIVEAMQAFAYAVILESSLSFLGLGAHPPEPSWGNMLNSGRGFMDQAPWLGVVPGLAMFFGVLGFNLLGDGLRDVLDPRMRRGLAGPTMPGNVPIFSGSALTAEKTLGDPGSAESPAR</sequence>
<keyword evidence="5 7" id="KW-1133">Transmembrane helix</keyword>
<keyword evidence="6 7" id="KW-0472">Membrane</keyword>
<keyword evidence="3" id="KW-1003">Cell membrane</keyword>
<keyword evidence="2 7" id="KW-0813">Transport</keyword>
<proteinExistence type="inferred from homology"/>
<dbReference type="InterPro" id="IPR035906">
    <property type="entry name" value="MetI-like_sf"/>
</dbReference>
<evidence type="ECO:0000256" key="2">
    <source>
        <dbReference type="ARBA" id="ARBA00022448"/>
    </source>
</evidence>
<dbReference type="GO" id="GO:0055085">
    <property type="term" value="P:transmembrane transport"/>
    <property type="evidence" value="ECO:0007669"/>
    <property type="project" value="InterPro"/>
</dbReference>
<organism evidence="9 10">
    <name type="scientific">Candidatus Segetimicrobium genomatis</name>
    <dbReference type="NCBI Taxonomy" id="2569760"/>
    <lineage>
        <taxon>Bacteria</taxon>
        <taxon>Bacillati</taxon>
        <taxon>Candidatus Sysuimicrobiota</taxon>
        <taxon>Candidatus Sysuimicrobiia</taxon>
        <taxon>Candidatus Sysuimicrobiales</taxon>
        <taxon>Candidatus Segetimicrobiaceae</taxon>
        <taxon>Candidatus Segetimicrobium</taxon>
    </lineage>
</organism>
<dbReference type="GO" id="GO:0005886">
    <property type="term" value="C:plasma membrane"/>
    <property type="evidence" value="ECO:0007669"/>
    <property type="project" value="UniProtKB-SubCell"/>
</dbReference>